<name>A0A4R5DP94_9BACT</name>
<accession>A0A4R5DP94</accession>
<keyword evidence="2" id="KW-1185">Reference proteome</keyword>
<dbReference type="AlphaFoldDB" id="A0A4R5DP94"/>
<dbReference type="EMBL" id="SMFL01000003">
    <property type="protein sequence ID" value="TDE16166.1"/>
    <property type="molecule type" value="Genomic_DNA"/>
</dbReference>
<dbReference type="Proteomes" id="UP000294850">
    <property type="component" value="Unassembled WGS sequence"/>
</dbReference>
<sequence length="88" mass="9649">MNKSNYARISIKFSGASTRDTEITITEFTNVLYETKKDFSGTSFEAIIDSLIGGYSELPRNDTTKTIKRYGEDVFLSSCGGCDVLGAT</sequence>
<evidence type="ECO:0000313" key="1">
    <source>
        <dbReference type="EMBL" id="TDE16166.1"/>
    </source>
</evidence>
<protein>
    <submittedName>
        <fullName evidence="1">Uncharacterized protein</fullName>
    </submittedName>
</protein>
<evidence type="ECO:0000313" key="2">
    <source>
        <dbReference type="Proteomes" id="UP000294850"/>
    </source>
</evidence>
<gene>
    <name evidence="1" type="ORF">E0F88_07890</name>
</gene>
<organism evidence="1 2">
    <name type="scientific">Dyadobacter psychrotolerans</name>
    <dbReference type="NCBI Taxonomy" id="2541721"/>
    <lineage>
        <taxon>Bacteria</taxon>
        <taxon>Pseudomonadati</taxon>
        <taxon>Bacteroidota</taxon>
        <taxon>Cytophagia</taxon>
        <taxon>Cytophagales</taxon>
        <taxon>Spirosomataceae</taxon>
        <taxon>Dyadobacter</taxon>
    </lineage>
</organism>
<proteinExistence type="predicted"/>
<comment type="caution">
    <text evidence="1">The sequence shown here is derived from an EMBL/GenBank/DDBJ whole genome shotgun (WGS) entry which is preliminary data.</text>
</comment>
<reference evidence="1 2" key="1">
    <citation type="submission" date="2019-03" db="EMBL/GenBank/DDBJ databases">
        <title>Dyadobacter AR-3-6 sp. nov., isolated from arctic soil.</title>
        <authorList>
            <person name="Chaudhary D.K."/>
        </authorList>
    </citation>
    <scope>NUCLEOTIDE SEQUENCE [LARGE SCALE GENOMIC DNA]</scope>
    <source>
        <strain evidence="1 2">AR-3-6</strain>
    </source>
</reference>